<dbReference type="Pfam" id="PF00001">
    <property type="entry name" value="7tm_1"/>
    <property type="match status" value="1"/>
</dbReference>
<comment type="caution">
    <text evidence="13">The sequence shown here is derived from an EMBL/GenBank/DDBJ whole genome shotgun (WGS) entry which is preliminary data.</text>
</comment>
<evidence type="ECO:0000259" key="12">
    <source>
        <dbReference type="PROSITE" id="PS50262"/>
    </source>
</evidence>
<sequence>MPRTMKTSTISSSSSSNSSSIASFSLVFPVPCENLTDFIGPDVLAERSTGYLWDSKNVTCLEHAPKLTRAIYLKVIVLTVMSVLSLVGNVATIYSITKNRRWQRGCSAIYTLILHLSVADLLVTIFCLAGEAIWSYYVEWLWGNVACKIFKFLQMFSLYLSTFVLVLIGVDRFVAVRYPMKGLNTSQRCSRFVLFTWLLSLVLATPQFSNEITGAGFSKERNNESEMF</sequence>
<dbReference type="SUPFAM" id="SSF81321">
    <property type="entry name" value="Family A G protein-coupled receptor-like"/>
    <property type="match status" value="1"/>
</dbReference>
<evidence type="ECO:0000256" key="2">
    <source>
        <dbReference type="ARBA" id="ARBA00010663"/>
    </source>
</evidence>
<keyword evidence="8 10" id="KW-0675">Receptor</keyword>
<dbReference type="GO" id="GO:0035237">
    <property type="term" value="F:corazonin receptor activity"/>
    <property type="evidence" value="ECO:0007669"/>
    <property type="project" value="TreeGrafter"/>
</dbReference>
<gene>
    <name evidence="13" type="ORF">DBV15_08335</name>
</gene>
<evidence type="ECO:0000256" key="8">
    <source>
        <dbReference type="ARBA" id="ARBA00023170"/>
    </source>
</evidence>
<dbReference type="GO" id="GO:0005886">
    <property type="term" value="C:plasma membrane"/>
    <property type="evidence" value="ECO:0007669"/>
    <property type="project" value="UniProtKB-SubCell"/>
</dbReference>
<accession>A0A4S2JP58</accession>
<dbReference type="Proteomes" id="UP000310200">
    <property type="component" value="Unassembled WGS sequence"/>
</dbReference>
<comment type="similarity">
    <text evidence="2 10">Belongs to the G-protein coupled receptor 1 family.</text>
</comment>
<feature type="transmembrane region" description="Helical" evidence="11">
    <location>
        <begin position="71"/>
        <end position="96"/>
    </location>
</feature>
<name>A0A4S2JP58_9HYME</name>
<dbReference type="PROSITE" id="PS50262">
    <property type="entry name" value="G_PROTEIN_RECEP_F1_2"/>
    <property type="match status" value="1"/>
</dbReference>
<dbReference type="PRINTS" id="PR00237">
    <property type="entry name" value="GPCRRHODOPSN"/>
</dbReference>
<proteinExistence type="inferred from homology"/>
<dbReference type="Gene3D" id="1.20.1070.10">
    <property type="entry name" value="Rhodopsin 7-helix transmembrane proteins"/>
    <property type="match status" value="1"/>
</dbReference>
<comment type="subcellular location">
    <subcellularLocation>
        <location evidence="1">Cell membrane</location>
        <topology evidence="1">Multi-pass membrane protein</topology>
    </subcellularLocation>
</comment>
<reference evidence="13 14" key="1">
    <citation type="journal article" date="2019" name="Philos. Trans. R. Soc. Lond., B, Biol. Sci.">
        <title>Ant behaviour and brain gene expression of defending hosts depend on the ecological success of the intruding social parasite.</title>
        <authorList>
            <person name="Kaur R."/>
            <person name="Stoldt M."/>
            <person name="Jongepier E."/>
            <person name="Feldmeyer B."/>
            <person name="Menzel F."/>
            <person name="Bornberg-Bauer E."/>
            <person name="Foitzik S."/>
        </authorList>
    </citation>
    <scope>NUCLEOTIDE SEQUENCE [LARGE SCALE GENOMIC DNA]</scope>
    <source>
        <tissue evidence="13">Whole body</tissue>
    </source>
</reference>
<keyword evidence="9 10" id="KW-0807">Transducer</keyword>
<keyword evidence="4 10" id="KW-0812">Transmembrane</keyword>
<protein>
    <submittedName>
        <fullName evidence="13">Gonadotropin-releasing hormone receptor</fullName>
    </submittedName>
</protein>
<evidence type="ECO:0000256" key="10">
    <source>
        <dbReference type="RuleBase" id="RU000688"/>
    </source>
</evidence>
<dbReference type="PROSITE" id="PS00237">
    <property type="entry name" value="G_PROTEIN_RECEP_F1_1"/>
    <property type="match status" value="1"/>
</dbReference>
<evidence type="ECO:0000256" key="11">
    <source>
        <dbReference type="SAM" id="Phobius"/>
    </source>
</evidence>
<feature type="transmembrane region" description="Helical" evidence="11">
    <location>
        <begin position="191"/>
        <end position="209"/>
    </location>
</feature>
<evidence type="ECO:0000256" key="9">
    <source>
        <dbReference type="ARBA" id="ARBA00023224"/>
    </source>
</evidence>
<feature type="transmembrane region" description="Helical" evidence="11">
    <location>
        <begin position="149"/>
        <end position="170"/>
    </location>
</feature>
<dbReference type="PANTHER" id="PTHR24230">
    <property type="entry name" value="G-PROTEIN COUPLED RECEPTOR"/>
    <property type="match status" value="1"/>
</dbReference>
<dbReference type="EMBL" id="QBLH01003497">
    <property type="protein sequence ID" value="TGZ37962.1"/>
    <property type="molecule type" value="Genomic_DNA"/>
</dbReference>
<evidence type="ECO:0000256" key="6">
    <source>
        <dbReference type="ARBA" id="ARBA00023040"/>
    </source>
</evidence>
<feature type="domain" description="G-protein coupled receptors family 1 profile" evidence="12">
    <location>
        <begin position="88"/>
        <end position="228"/>
    </location>
</feature>
<dbReference type="PANTHER" id="PTHR24230:SF163">
    <property type="entry name" value="CORAZONIN RECEPTOR, ISOFORM B"/>
    <property type="match status" value="1"/>
</dbReference>
<evidence type="ECO:0000256" key="4">
    <source>
        <dbReference type="ARBA" id="ARBA00022692"/>
    </source>
</evidence>
<evidence type="ECO:0000256" key="1">
    <source>
        <dbReference type="ARBA" id="ARBA00004651"/>
    </source>
</evidence>
<feature type="non-terminal residue" evidence="13">
    <location>
        <position position="228"/>
    </location>
</feature>
<keyword evidence="6 10" id="KW-0297">G-protein coupled receptor</keyword>
<dbReference type="AlphaFoldDB" id="A0A4S2JP58"/>
<evidence type="ECO:0000313" key="14">
    <source>
        <dbReference type="Proteomes" id="UP000310200"/>
    </source>
</evidence>
<keyword evidence="5 11" id="KW-1133">Transmembrane helix</keyword>
<evidence type="ECO:0000256" key="3">
    <source>
        <dbReference type="ARBA" id="ARBA00022475"/>
    </source>
</evidence>
<dbReference type="InterPro" id="IPR017452">
    <property type="entry name" value="GPCR_Rhodpsn_7TM"/>
</dbReference>
<dbReference type="InterPro" id="IPR000276">
    <property type="entry name" value="GPCR_Rhodpsn"/>
</dbReference>
<keyword evidence="14" id="KW-1185">Reference proteome</keyword>
<evidence type="ECO:0000256" key="7">
    <source>
        <dbReference type="ARBA" id="ARBA00023136"/>
    </source>
</evidence>
<organism evidence="13 14">
    <name type="scientific">Temnothorax longispinosus</name>
    <dbReference type="NCBI Taxonomy" id="300112"/>
    <lineage>
        <taxon>Eukaryota</taxon>
        <taxon>Metazoa</taxon>
        <taxon>Ecdysozoa</taxon>
        <taxon>Arthropoda</taxon>
        <taxon>Hexapoda</taxon>
        <taxon>Insecta</taxon>
        <taxon>Pterygota</taxon>
        <taxon>Neoptera</taxon>
        <taxon>Endopterygota</taxon>
        <taxon>Hymenoptera</taxon>
        <taxon>Apocrita</taxon>
        <taxon>Aculeata</taxon>
        <taxon>Formicoidea</taxon>
        <taxon>Formicidae</taxon>
        <taxon>Myrmicinae</taxon>
        <taxon>Temnothorax</taxon>
    </lineage>
</organism>
<dbReference type="STRING" id="300112.A0A4S2JP58"/>
<evidence type="ECO:0000256" key="5">
    <source>
        <dbReference type="ARBA" id="ARBA00022989"/>
    </source>
</evidence>
<keyword evidence="7 11" id="KW-0472">Membrane</keyword>
<keyword evidence="3" id="KW-1003">Cell membrane</keyword>
<feature type="transmembrane region" description="Helical" evidence="11">
    <location>
        <begin position="108"/>
        <end position="137"/>
    </location>
</feature>
<evidence type="ECO:0000313" key="13">
    <source>
        <dbReference type="EMBL" id="TGZ37962.1"/>
    </source>
</evidence>